<dbReference type="EMBL" id="QUTD01005095">
    <property type="protein sequence ID" value="RHY64161.1"/>
    <property type="molecule type" value="Genomic_DNA"/>
</dbReference>
<proteinExistence type="predicted"/>
<dbReference type="GO" id="GO:0003917">
    <property type="term" value="F:DNA topoisomerase type I (single strand cut, ATP-independent) activity"/>
    <property type="evidence" value="ECO:0007669"/>
    <property type="project" value="InterPro"/>
</dbReference>
<evidence type="ECO:0000256" key="1">
    <source>
        <dbReference type="SAM" id="MobiDB-lite"/>
    </source>
</evidence>
<dbReference type="SUPFAM" id="SSF56741">
    <property type="entry name" value="Eukaryotic DNA topoisomerase I, N-terminal DNA-binding fragment"/>
    <property type="match status" value="1"/>
</dbReference>
<dbReference type="Proteomes" id="UP000266643">
    <property type="component" value="Unassembled WGS sequence"/>
</dbReference>
<dbReference type="GO" id="GO:0003677">
    <property type="term" value="F:DNA binding"/>
    <property type="evidence" value="ECO:0007669"/>
    <property type="project" value="InterPro"/>
</dbReference>
<feature type="compositionally biased region" description="Low complexity" evidence="1">
    <location>
        <begin position="57"/>
        <end position="70"/>
    </location>
</feature>
<dbReference type="GO" id="GO:0007059">
    <property type="term" value="P:chromosome segregation"/>
    <property type="evidence" value="ECO:0007669"/>
    <property type="project" value="TreeGrafter"/>
</dbReference>
<evidence type="ECO:0000259" key="2">
    <source>
        <dbReference type="Pfam" id="PF02919"/>
    </source>
</evidence>
<dbReference type="InterPro" id="IPR008336">
    <property type="entry name" value="TopoI_DNA-bd_euk"/>
</dbReference>
<feature type="compositionally biased region" description="Acidic residues" evidence="1">
    <location>
        <begin position="29"/>
        <end position="38"/>
    </location>
</feature>
<dbReference type="GO" id="GO:0006260">
    <property type="term" value="P:DNA replication"/>
    <property type="evidence" value="ECO:0007669"/>
    <property type="project" value="TreeGrafter"/>
</dbReference>
<dbReference type="GO" id="GO:0006265">
    <property type="term" value="P:DNA topological change"/>
    <property type="evidence" value="ECO:0007669"/>
    <property type="project" value="InterPro"/>
</dbReference>
<dbReference type="GO" id="GO:0005694">
    <property type="term" value="C:chromosome"/>
    <property type="evidence" value="ECO:0007669"/>
    <property type="project" value="InterPro"/>
</dbReference>
<dbReference type="InterPro" id="IPR051062">
    <property type="entry name" value="Topoisomerase_IB"/>
</dbReference>
<dbReference type="PANTHER" id="PTHR10290:SF3">
    <property type="entry name" value="DNA TOPOISOMERASE 1"/>
    <property type="match status" value="1"/>
</dbReference>
<evidence type="ECO:0000313" key="3">
    <source>
        <dbReference type="EMBL" id="RHY64161.1"/>
    </source>
</evidence>
<organism evidence="3 4">
    <name type="scientific">Aphanomyces astaci</name>
    <name type="common">Crayfish plague agent</name>
    <dbReference type="NCBI Taxonomy" id="112090"/>
    <lineage>
        <taxon>Eukaryota</taxon>
        <taxon>Sar</taxon>
        <taxon>Stramenopiles</taxon>
        <taxon>Oomycota</taxon>
        <taxon>Saprolegniomycetes</taxon>
        <taxon>Saprolegniales</taxon>
        <taxon>Verrucalvaceae</taxon>
        <taxon>Aphanomyces</taxon>
    </lineage>
</organism>
<name>A0A397DFT1_APHAT</name>
<dbReference type="Gene3D" id="1.10.10.41">
    <property type="entry name" value="Yeast DNA topoisomerase - domain 1"/>
    <property type="match status" value="1"/>
</dbReference>
<dbReference type="PANTHER" id="PTHR10290">
    <property type="entry name" value="DNA TOPOISOMERASE I"/>
    <property type="match status" value="1"/>
</dbReference>
<gene>
    <name evidence="3" type="ORF">DYB30_009307</name>
</gene>
<dbReference type="AlphaFoldDB" id="A0A397DFT1"/>
<dbReference type="GO" id="GO:0005730">
    <property type="term" value="C:nucleolus"/>
    <property type="evidence" value="ECO:0007669"/>
    <property type="project" value="TreeGrafter"/>
</dbReference>
<comment type="caution">
    <text evidence="3">The sequence shown here is derived from an EMBL/GenBank/DDBJ whole genome shotgun (WGS) entry which is preliminary data.</text>
</comment>
<dbReference type="InterPro" id="IPR036202">
    <property type="entry name" value="TopoI_DNA-bd_euk_N_sf"/>
</dbReference>
<feature type="compositionally biased region" description="Basic residues" evidence="1">
    <location>
        <begin position="11"/>
        <end position="23"/>
    </location>
</feature>
<dbReference type="Pfam" id="PF02919">
    <property type="entry name" value="Topoisom_I_N"/>
    <property type="match status" value="1"/>
</dbReference>
<protein>
    <recommendedName>
        <fullName evidence="2">DNA topoisomerase I DNA binding eukaryotic-type domain-containing protein</fullName>
    </recommendedName>
</protein>
<sequence length="257" mass="28382">MSDSDSDLQPLRKKVKKTSKVSKVRAAADDDSDFDDDQPLTKLKAPKKSAKVDKTASKPTAAKKTSPVKKVSAKKVSAKDSKTKTAAKKKPAVKVKAEAGNVRKLKVQSKSERLDMAIKAYRWWNAEELPEGIQWRSLEHNGVLFPPSYEPHGIPVLYDGVPVTLTPEQEEIASFFAAMPADGPQLGNPKTAAMFTKNFFADFKASLGKNHVIKDIKKCNFDKIQAHLADLVRRRPSSCDSNTMDFSCIFSNCMPNV</sequence>
<dbReference type="InterPro" id="IPR013034">
    <property type="entry name" value="DNA_topo_DNA_db_N_dom1"/>
</dbReference>
<evidence type="ECO:0000313" key="4">
    <source>
        <dbReference type="Proteomes" id="UP000266643"/>
    </source>
</evidence>
<reference evidence="3 4" key="1">
    <citation type="submission" date="2018-08" db="EMBL/GenBank/DDBJ databases">
        <title>Aphanomyces genome sequencing and annotation.</title>
        <authorList>
            <person name="Minardi D."/>
            <person name="Oidtmann B."/>
            <person name="Van Der Giezen M."/>
            <person name="Studholme D.J."/>
        </authorList>
    </citation>
    <scope>NUCLEOTIDE SEQUENCE [LARGE SCALE GENOMIC DNA]</scope>
    <source>
        <strain evidence="3 4">D2</strain>
    </source>
</reference>
<feature type="region of interest" description="Disordered" evidence="1">
    <location>
        <begin position="1"/>
        <end position="92"/>
    </location>
</feature>
<accession>A0A397DFT1</accession>
<feature type="domain" description="DNA topoisomerase I DNA binding eukaryotic-type" evidence="2">
    <location>
        <begin position="133"/>
        <end position="235"/>
    </location>
</feature>